<feature type="transmembrane region" description="Helical" evidence="1">
    <location>
        <begin position="73"/>
        <end position="98"/>
    </location>
</feature>
<name>A0ABT8PAF7_9BURK</name>
<dbReference type="Proteomes" id="UP001171606">
    <property type="component" value="Unassembled WGS sequence"/>
</dbReference>
<organism evidence="2 3">
    <name type="scientific">Burkholderia metallica</name>
    <dbReference type="NCBI Taxonomy" id="488729"/>
    <lineage>
        <taxon>Bacteria</taxon>
        <taxon>Pseudomonadati</taxon>
        <taxon>Pseudomonadota</taxon>
        <taxon>Betaproteobacteria</taxon>
        <taxon>Burkholderiales</taxon>
        <taxon>Burkholderiaceae</taxon>
        <taxon>Burkholderia</taxon>
        <taxon>Burkholderia cepacia complex</taxon>
    </lineage>
</organism>
<keyword evidence="1" id="KW-0812">Transmembrane</keyword>
<gene>
    <name evidence="2" type="ORF">QZM52_12195</name>
</gene>
<proteinExistence type="predicted"/>
<evidence type="ECO:0000256" key="1">
    <source>
        <dbReference type="SAM" id="Phobius"/>
    </source>
</evidence>
<reference evidence="2" key="1">
    <citation type="submission" date="2023-07" db="EMBL/GenBank/DDBJ databases">
        <title>A collection of bacterial strains from the Burkholderia cepacia Research Laboratory and Repository.</title>
        <authorList>
            <person name="Lipuma J."/>
            <person name="Spilker T."/>
            <person name="Caverly L."/>
        </authorList>
    </citation>
    <scope>NUCLEOTIDE SEQUENCE</scope>
    <source>
        <strain evidence="2">AU42020</strain>
    </source>
</reference>
<sequence>MKMLAIVGWLTLFPAFTGVYAARLWYLSSKLHVKPTWEKYAGFEPGVSSASTSGWIAGIIDANRESAELNRRAALWTATSVGLSAVVTVIGTGLPLIIGQ</sequence>
<evidence type="ECO:0000313" key="3">
    <source>
        <dbReference type="Proteomes" id="UP001171606"/>
    </source>
</evidence>
<keyword evidence="1" id="KW-0472">Membrane</keyword>
<dbReference type="RefSeq" id="WP_301755367.1">
    <property type="nucleotide sequence ID" value="NZ_JAUJSQ010000003.1"/>
</dbReference>
<keyword evidence="1" id="KW-1133">Transmembrane helix</keyword>
<comment type="caution">
    <text evidence="2">The sequence shown here is derived from an EMBL/GenBank/DDBJ whole genome shotgun (WGS) entry which is preliminary data.</text>
</comment>
<evidence type="ECO:0000313" key="2">
    <source>
        <dbReference type="EMBL" id="MDN7932041.1"/>
    </source>
</evidence>
<dbReference type="EMBL" id="JAUJSQ010000003">
    <property type="protein sequence ID" value="MDN7932041.1"/>
    <property type="molecule type" value="Genomic_DNA"/>
</dbReference>
<accession>A0ABT8PAF7</accession>
<protein>
    <submittedName>
        <fullName evidence="2">Uncharacterized protein</fullName>
    </submittedName>
</protein>
<keyword evidence="3" id="KW-1185">Reference proteome</keyword>